<keyword evidence="3" id="KW-1185">Reference proteome</keyword>
<evidence type="ECO:0000313" key="2">
    <source>
        <dbReference type="EMBL" id="KAJ7697824.1"/>
    </source>
</evidence>
<evidence type="ECO:0000313" key="3">
    <source>
        <dbReference type="Proteomes" id="UP001221757"/>
    </source>
</evidence>
<reference evidence="2" key="1">
    <citation type="submission" date="2023-03" db="EMBL/GenBank/DDBJ databases">
        <title>Massive genome expansion in bonnet fungi (Mycena s.s.) driven by repeated elements and novel gene families across ecological guilds.</title>
        <authorList>
            <consortium name="Lawrence Berkeley National Laboratory"/>
            <person name="Harder C.B."/>
            <person name="Miyauchi S."/>
            <person name="Viragh M."/>
            <person name="Kuo A."/>
            <person name="Thoen E."/>
            <person name="Andreopoulos B."/>
            <person name="Lu D."/>
            <person name="Skrede I."/>
            <person name="Drula E."/>
            <person name="Henrissat B."/>
            <person name="Morin E."/>
            <person name="Kohler A."/>
            <person name="Barry K."/>
            <person name="LaButti K."/>
            <person name="Morin E."/>
            <person name="Salamov A."/>
            <person name="Lipzen A."/>
            <person name="Mereny Z."/>
            <person name="Hegedus B."/>
            <person name="Baldrian P."/>
            <person name="Stursova M."/>
            <person name="Weitz H."/>
            <person name="Taylor A."/>
            <person name="Grigoriev I.V."/>
            <person name="Nagy L.G."/>
            <person name="Martin F."/>
            <person name="Kauserud H."/>
        </authorList>
    </citation>
    <scope>NUCLEOTIDE SEQUENCE</scope>
    <source>
        <strain evidence="2">CBHHK067</strain>
    </source>
</reference>
<proteinExistence type="predicted"/>
<organism evidence="2 3">
    <name type="scientific">Mycena rosella</name>
    <name type="common">Pink bonnet</name>
    <name type="synonym">Agaricus rosellus</name>
    <dbReference type="NCBI Taxonomy" id="1033263"/>
    <lineage>
        <taxon>Eukaryota</taxon>
        <taxon>Fungi</taxon>
        <taxon>Dikarya</taxon>
        <taxon>Basidiomycota</taxon>
        <taxon>Agaricomycotina</taxon>
        <taxon>Agaricomycetes</taxon>
        <taxon>Agaricomycetidae</taxon>
        <taxon>Agaricales</taxon>
        <taxon>Marasmiineae</taxon>
        <taxon>Mycenaceae</taxon>
        <taxon>Mycena</taxon>
    </lineage>
</organism>
<keyword evidence="1" id="KW-0472">Membrane</keyword>
<gene>
    <name evidence="2" type="ORF">B0H17DRAFT_1197162</name>
</gene>
<sequence length="191" mass="21257">MSTMQLSSCLQRRTLFLLFLHHTLVSLALPVSIVLSSSGTHPYLALDSAPAFEPLPILSALSPEPTPYYRGPPEAELPGPTESILVAVIIFLTLFVSALLVGVVQFARIYCRASCRDHIVQSDRQYLLVRPDWWPESCEASDHFPPPPYLPRPPSYQDYHFVGGVHKDDVVLAMRMESPASPPGHGRRHSM</sequence>
<name>A0AAD7GPH5_MYCRO</name>
<keyword evidence="1" id="KW-0812">Transmembrane</keyword>
<protein>
    <submittedName>
        <fullName evidence="2">Uncharacterized protein</fullName>
    </submittedName>
</protein>
<dbReference type="EMBL" id="JARKIE010000028">
    <property type="protein sequence ID" value="KAJ7697824.1"/>
    <property type="molecule type" value="Genomic_DNA"/>
</dbReference>
<dbReference type="AlphaFoldDB" id="A0AAD7GPH5"/>
<accession>A0AAD7GPH5</accession>
<comment type="caution">
    <text evidence="2">The sequence shown here is derived from an EMBL/GenBank/DDBJ whole genome shotgun (WGS) entry which is preliminary data.</text>
</comment>
<feature type="transmembrane region" description="Helical" evidence="1">
    <location>
        <begin position="84"/>
        <end position="107"/>
    </location>
</feature>
<dbReference type="Proteomes" id="UP001221757">
    <property type="component" value="Unassembled WGS sequence"/>
</dbReference>
<evidence type="ECO:0000256" key="1">
    <source>
        <dbReference type="SAM" id="Phobius"/>
    </source>
</evidence>
<keyword evidence="1" id="KW-1133">Transmembrane helix</keyword>